<organism evidence="2 3">
    <name type="scientific">Glycine soja</name>
    <name type="common">Wild soybean</name>
    <dbReference type="NCBI Taxonomy" id="3848"/>
    <lineage>
        <taxon>Eukaryota</taxon>
        <taxon>Viridiplantae</taxon>
        <taxon>Streptophyta</taxon>
        <taxon>Embryophyta</taxon>
        <taxon>Tracheophyta</taxon>
        <taxon>Spermatophyta</taxon>
        <taxon>Magnoliopsida</taxon>
        <taxon>eudicotyledons</taxon>
        <taxon>Gunneridae</taxon>
        <taxon>Pentapetalae</taxon>
        <taxon>rosids</taxon>
        <taxon>fabids</taxon>
        <taxon>Fabales</taxon>
        <taxon>Fabaceae</taxon>
        <taxon>Papilionoideae</taxon>
        <taxon>50 kb inversion clade</taxon>
        <taxon>NPAAA clade</taxon>
        <taxon>indigoferoid/millettioid clade</taxon>
        <taxon>Phaseoleae</taxon>
        <taxon>Glycine</taxon>
        <taxon>Glycine subgen. Soja</taxon>
    </lineage>
</organism>
<feature type="domain" description="S1 motif" evidence="1">
    <location>
        <begin position="538"/>
        <end position="606"/>
    </location>
</feature>
<dbReference type="Gene3D" id="2.40.50.140">
    <property type="entry name" value="Nucleic acid-binding proteins"/>
    <property type="match status" value="1"/>
</dbReference>
<dbReference type="Pfam" id="PF00575">
    <property type="entry name" value="S1"/>
    <property type="match status" value="1"/>
</dbReference>
<dbReference type="PROSITE" id="PS50126">
    <property type="entry name" value="S1"/>
    <property type="match status" value="1"/>
</dbReference>
<dbReference type="InterPro" id="IPR003029">
    <property type="entry name" value="S1_domain"/>
</dbReference>
<dbReference type="GO" id="GO:0005840">
    <property type="term" value="C:ribosome"/>
    <property type="evidence" value="ECO:0007669"/>
    <property type="project" value="UniProtKB-KW"/>
</dbReference>
<evidence type="ECO:0000313" key="3">
    <source>
        <dbReference type="Proteomes" id="UP000289340"/>
    </source>
</evidence>
<gene>
    <name evidence="2" type="ORF">D0Y65_019288</name>
</gene>
<keyword evidence="2" id="KW-0689">Ribosomal protein</keyword>
<keyword evidence="3" id="KW-1185">Reference proteome</keyword>
<dbReference type="AlphaFoldDB" id="A0A445J8A7"/>
<name>A0A445J8A7_GLYSO</name>
<comment type="caution">
    <text evidence="2">The sequence shown here is derived from an EMBL/GenBank/DDBJ whole genome shotgun (WGS) entry which is preliminary data.</text>
</comment>
<dbReference type="SMART" id="SM00316">
    <property type="entry name" value="S1"/>
    <property type="match status" value="2"/>
</dbReference>
<evidence type="ECO:0000259" key="1">
    <source>
        <dbReference type="PROSITE" id="PS50126"/>
    </source>
</evidence>
<accession>A0A445J8A7</accession>
<dbReference type="Gramene" id="XM_028386736.1">
    <property type="protein sequence ID" value="XP_028242537.1"/>
    <property type="gene ID" value="LOC114420997"/>
</dbReference>
<dbReference type="PANTHER" id="PTHR47600:SF1">
    <property type="entry name" value="NUCLEIC ACID-BINDING, OB-FOLD-LIKE PROTEIN"/>
    <property type="match status" value="1"/>
</dbReference>
<dbReference type="InterPro" id="IPR012340">
    <property type="entry name" value="NA-bd_OB-fold"/>
</dbReference>
<proteinExistence type="predicted"/>
<evidence type="ECO:0000313" key="2">
    <source>
        <dbReference type="EMBL" id="RZB94692.1"/>
    </source>
</evidence>
<dbReference type="SUPFAM" id="SSF50249">
    <property type="entry name" value="Nucleic acid-binding proteins"/>
    <property type="match status" value="1"/>
</dbReference>
<dbReference type="PANTHER" id="PTHR47600">
    <property type="entry name" value="NUCLEIC ACID-BINDING, OB-FOLD-LIKE PROTEIN"/>
    <property type="match status" value="1"/>
</dbReference>
<reference evidence="2 3" key="1">
    <citation type="submission" date="2018-09" db="EMBL/GenBank/DDBJ databases">
        <title>A high-quality reference genome of wild soybean provides a powerful tool to mine soybean genomes.</title>
        <authorList>
            <person name="Xie M."/>
            <person name="Chung C.Y.L."/>
            <person name="Li M.-W."/>
            <person name="Wong F.-L."/>
            <person name="Chan T.-F."/>
            <person name="Lam H.-M."/>
        </authorList>
    </citation>
    <scope>NUCLEOTIDE SEQUENCE [LARGE SCALE GENOMIC DNA]</scope>
    <source>
        <strain evidence="3">cv. W05</strain>
        <tissue evidence="2">Hypocotyl of etiolated seedlings</tissue>
    </source>
</reference>
<dbReference type="Proteomes" id="UP000289340">
    <property type="component" value="Chromosome 8"/>
</dbReference>
<protein>
    <submittedName>
        <fullName evidence="2">30S ribosomal protein S1 isoform A</fullName>
    </submittedName>
</protein>
<sequence length="722" mass="81431">MGSLPLTSSKPWFSPEKTTRRRAISLNQRVKVFASRSRNEGEKEPPKLDSHDLMELKFGRLLGEDPKLTLAKIMGRKVNPDASYLDIEKAFYKNKGKIVEVEEVPFEGSKGGSSSRKFDDLGLVRPVPAKGMKFKSDNNKPALEIKKPVRADNKEVGVRKSSVPHVILRKPAALKDDSDGDTLTSRLRMRPNLSLKMQDEQVKARFSDMTLLRKPEAAIQEPSSSVDDQGNYDGELKMWNGELSDEIGGFTLLERPHKPSGEKEESGEREMLEVNVMIPNDGLEQHEERQLEFHEESTDLGQLSDDSRVELSVEAALQAKPKRLDQYVKQASKLVGEEGASLNIGARTNKDDLGKVVDMSDFQESEDADWTRAQDLIKTGDREDVELVSCNTKGFIVSFGSLVGFLPYRNLASKWKFLAFESWLKQKGLDPSIYKQNSGTITSFDAEIKNLSPDSPPSLEIDGKVEDRISPDMKLEDLLRIYDQEKLKFLSSFVGQKIKTNVLVADRKMRKLIFSLRPKEKEELVEKKRNLMAKLQVGDIVKCRVQKIAYFGIFVEVEEVSALIHQSELSWDATLNPASYFQIGQVLEAKVHQINFALERIFLSLKEVMPDPLMNSLEAIVGDHDPLDGRLKAAQTDVEWPEVDSLVEELQKIEGVQSVSKGRFFRSPGLAPTFQVYMASIFEDQYKLLARSGNKIQEVIVQTSLDKERMKSAVMTCANRVE</sequence>
<dbReference type="GO" id="GO:0003676">
    <property type="term" value="F:nucleic acid binding"/>
    <property type="evidence" value="ECO:0007669"/>
    <property type="project" value="InterPro"/>
</dbReference>
<keyword evidence="2" id="KW-0687">Ribonucleoprotein</keyword>
<dbReference type="EMBL" id="QZWG01000008">
    <property type="protein sequence ID" value="RZB94692.1"/>
    <property type="molecule type" value="Genomic_DNA"/>
</dbReference>